<protein>
    <recommendedName>
        <fullName evidence="4">Ig-like domain-containing protein</fullName>
    </recommendedName>
</protein>
<keyword evidence="1" id="KW-0732">Signal</keyword>
<evidence type="ECO:0000313" key="2">
    <source>
        <dbReference type="EMBL" id="SEL80127.1"/>
    </source>
</evidence>
<gene>
    <name evidence="2" type="ORF">SAMN05444583_1158</name>
</gene>
<dbReference type="Proteomes" id="UP000198677">
    <property type="component" value="Unassembled WGS sequence"/>
</dbReference>
<keyword evidence="3" id="KW-1185">Reference proteome</keyword>
<sequence length="144" mass="14894">MKTSRKSIARVGAVVGFAALALSVNPALGSATVAGYLHAWTMPNGTIKVELTEVSSPTLVGCHVDVTEFFGRYSTRGEVVVTGSPGVGTYTSPVLNWDWKYNVTATCVDADGATELAASPDTPQRGSADSAGMYLESVGSLFGS</sequence>
<organism evidence="2 3">
    <name type="scientific">Rhodococcus maanshanensis</name>
    <dbReference type="NCBI Taxonomy" id="183556"/>
    <lineage>
        <taxon>Bacteria</taxon>
        <taxon>Bacillati</taxon>
        <taxon>Actinomycetota</taxon>
        <taxon>Actinomycetes</taxon>
        <taxon>Mycobacteriales</taxon>
        <taxon>Nocardiaceae</taxon>
        <taxon>Rhodococcus</taxon>
    </lineage>
</organism>
<evidence type="ECO:0000313" key="3">
    <source>
        <dbReference type="Proteomes" id="UP000198677"/>
    </source>
</evidence>
<dbReference type="AlphaFoldDB" id="A0A1H7T8H3"/>
<evidence type="ECO:0000256" key="1">
    <source>
        <dbReference type="SAM" id="SignalP"/>
    </source>
</evidence>
<dbReference type="RefSeq" id="WP_072750626.1">
    <property type="nucleotide sequence ID" value="NZ_FOAW01000015.1"/>
</dbReference>
<evidence type="ECO:0008006" key="4">
    <source>
        <dbReference type="Google" id="ProtNLM"/>
    </source>
</evidence>
<feature type="chain" id="PRO_5038901526" description="Ig-like domain-containing protein" evidence="1">
    <location>
        <begin position="22"/>
        <end position="144"/>
    </location>
</feature>
<proteinExistence type="predicted"/>
<dbReference type="EMBL" id="FOAW01000015">
    <property type="protein sequence ID" value="SEL80127.1"/>
    <property type="molecule type" value="Genomic_DNA"/>
</dbReference>
<feature type="signal peptide" evidence="1">
    <location>
        <begin position="1"/>
        <end position="21"/>
    </location>
</feature>
<dbReference type="OrthoDB" id="9975570at2"/>
<accession>A0A1H7T8H3</accession>
<name>A0A1H7T8H3_9NOCA</name>
<reference evidence="3" key="1">
    <citation type="submission" date="2016-10" db="EMBL/GenBank/DDBJ databases">
        <authorList>
            <person name="Varghese N."/>
            <person name="Submissions S."/>
        </authorList>
    </citation>
    <scope>NUCLEOTIDE SEQUENCE [LARGE SCALE GENOMIC DNA]</scope>
    <source>
        <strain evidence="3">DSM 44675</strain>
    </source>
</reference>